<reference evidence="2" key="1">
    <citation type="journal article" date="2014" name="Int. J. Syst. Evol. Microbiol.">
        <title>Complete genome sequence of Corynebacterium casei LMG S-19264T (=DSM 44701T), isolated from a smear-ripened cheese.</title>
        <authorList>
            <consortium name="US DOE Joint Genome Institute (JGI-PGF)"/>
            <person name="Walter F."/>
            <person name="Albersmeier A."/>
            <person name="Kalinowski J."/>
            <person name="Ruckert C."/>
        </authorList>
    </citation>
    <scope>NUCLEOTIDE SEQUENCE</scope>
    <source>
        <strain evidence="2">NBRC 110023</strain>
    </source>
</reference>
<evidence type="ECO:0000256" key="1">
    <source>
        <dbReference type="SAM" id="SignalP"/>
    </source>
</evidence>
<dbReference type="Proteomes" id="UP001156601">
    <property type="component" value="Unassembled WGS sequence"/>
</dbReference>
<evidence type="ECO:0000313" key="3">
    <source>
        <dbReference type="Proteomes" id="UP001156601"/>
    </source>
</evidence>
<keyword evidence="1" id="KW-0732">Signal</keyword>
<dbReference type="RefSeq" id="WP_284219129.1">
    <property type="nucleotide sequence ID" value="NZ_BSOT01000012.1"/>
</dbReference>
<comment type="caution">
    <text evidence="2">The sequence shown here is derived from an EMBL/GenBank/DDBJ whole genome shotgun (WGS) entry which is preliminary data.</text>
</comment>
<feature type="chain" id="PRO_5041435279" description="PEP-CTERM sorting domain-containing protein" evidence="1">
    <location>
        <begin position="23"/>
        <end position="299"/>
    </location>
</feature>
<accession>A0AA37T3T7</accession>
<dbReference type="EMBL" id="BSOT01000012">
    <property type="protein sequence ID" value="GLR72714.1"/>
    <property type="molecule type" value="Genomic_DNA"/>
</dbReference>
<feature type="signal peptide" evidence="1">
    <location>
        <begin position="1"/>
        <end position="22"/>
    </location>
</feature>
<keyword evidence="3" id="KW-1185">Reference proteome</keyword>
<organism evidence="2 3">
    <name type="scientific">Agaribacter marinus</name>
    <dbReference type="NCBI Taxonomy" id="1431249"/>
    <lineage>
        <taxon>Bacteria</taxon>
        <taxon>Pseudomonadati</taxon>
        <taxon>Pseudomonadota</taxon>
        <taxon>Gammaproteobacteria</taxon>
        <taxon>Alteromonadales</taxon>
        <taxon>Alteromonadaceae</taxon>
        <taxon>Agaribacter</taxon>
    </lineage>
</organism>
<dbReference type="AlphaFoldDB" id="A0AA37T3T7"/>
<protein>
    <recommendedName>
        <fullName evidence="4">PEP-CTERM sorting domain-containing protein</fullName>
    </recommendedName>
</protein>
<proteinExistence type="predicted"/>
<gene>
    <name evidence="2" type="ORF">GCM10007852_36220</name>
</gene>
<evidence type="ECO:0000313" key="2">
    <source>
        <dbReference type="EMBL" id="GLR72714.1"/>
    </source>
</evidence>
<dbReference type="InterPro" id="IPR049804">
    <property type="entry name" value="Choice_anch_L"/>
</dbReference>
<sequence length="299" mass="30843">MKKLIRTGLLTSCLFATTMSQAAILGLDLIETGDDAVADISSVFNSTDIMVVSGSEVFSGAQGTDIGAQSAIFSGVDITDGTTSLQLNEGFLLTTGSAASVGTTNTANNVSVNLGASGDADLEALATANGLNSNISNVNFFSFDFTLSAGLNAITLDFLFGTEEFPTQSVTDILGVFVDGVNFAFFADGSLVNNNGNPANFNNNAFGTAVPFDVEYNGLSDVLSVVGLVDETRTTHTLKIAIADTSDTIFDSGLFVGNLGATTATVGGIDPTQPVNAPATFLLMTVFGLFVYGRSKHVK</sequence>
<name>A0AA37T3T7_9ALTE</name>
<reference evidence="2" key="2">
    <citation type="submission" date="2023-01" db="EMBL/GenBank/DDBJ databases">
        <title>Draft genome sequence of Agaribacter marinus strain NBRC 110023.</title>
        <authorList>
            <person name="Sun Q."/>
            <person name="Mori K."/>
        </authorList>
    </citation>
    <scope>NUCLEOTIDE SEQUENCE</scope>
    <source>
        <strain evidence="2">NBRC 110023</strain>
    </source>
</reference>
<evidence type="ECO:0008006" key="4">
    <source>
        <dbReference type="Google" id="ProtNLM"/>
    </source>
</evidence>
<dbReference type="NCBIfam" id="NF038133">
    <property type="entry name" value="choice_anch_L"/>
    <property type="match status" value="1"/>
</dbReference>